<keyword evidence="7" id="KW-1133">Transmembrane helix</keyword>
<sequence>MLIALRLPSLLIICRVSNRGRSRVFGYFGFIVIAAVAGAITAVAGAIAAIADAIAAVAGNSDGGKTAISRSKSQSQTELDEPDARIADYFDIVAGTSTGGLIAAMLTSPNKDNRRQPIYEAKDIAKFYLENWPKIFPQDRF</sequence>
<comment type="caution">
    <text evidence="4">Lacks conserved residue(s) required for the propagation of feature annotation.</text>
</comment>
<evidence type="ECO:0000256" key="1">
    <source>
        <dbReference type="ARBA" id="ARBA00010240"/>
    </source>
</evidence>
<keyword evidence="3 5" id="KW-0443">Lipid metabolism</keyword>
<keyword evidence="7" id="KW-0472">Membrane</keyword>
<accession>A0A6A2ZPP9</accession>
<evidence type="ECO:0000256" key="3">
    <source>
        <dbReference type="ARBA" id="ARBA00023098"/>
    </source>
</evidence>
<dbReference type="Proteomes" id="UP000436088">
    <property type="component" value="Unassembled WGS sequence"/>
</dbReference>
<dbReference type="EC" id="3.1.1.-" evidence="5"/>
<proteinExistence type="inferred from homology"/>
<dbReference type="SUPFAM" id="SSF52151">
    <property type="entry name" value="FabD/lysophospholipase-like"/>
    <property type="match status" value="1"/>
</dbReference>
<comment type="similarity">
    <text evidence="1 5">Belongs to the patatin family.</text>
</comment>
<dbReference type="Pfam" id="PF01734">
    <property type="entry name" value="Patatin"/>
    <property type="match status" value="1"/>
</dbReference>
<dbReference type="AlphaFoldDB" id="A0A6A2ZPP9"/>
<dbReference type="InterPro" id="IPR002641">
    <property type="entry name" value="PNPLA_dom"/>
</dbReference>
<keyword evidence="2 5" id="KW-0442">Lipid degradation</keyword>
<evidence type="ECO:0000313" key="9">
    <source>
        <dbReference type="EMBL" id="KAE8693309.1"/>
    </source>
</evidence>
<evidence type="ECO:0000256" key="5">
    <source>
        <dbReference type="RuleBase" id="RU361262"/>
    </source>
</evidence>
<dbReference type="EMBL" id="VEPZ02001120">
    <property type="protein sequence ID" value="KAE8693309.1"/>
    <property type="molecule type" value="Genomic_DNA"/>
</dbReference>
<feature type="region of interest" description="Disordered" evidence="6">
    <location>
        <begin position="61"/>
        <end position="80"/>
    </location>
</feature>
<dbReference type="Gene3D" id="3.40.1090.10">
    <property type="entry name" value="Cytosolic phospholipase A2 catalytic domain"/>
    <property type="match status" value="1"/>
</dbReference>
<keyword evidence="10" id="KW-1185">Reference proteome</keyword>
<evidence type="ECO:0000256" key="7">
    <source>
        <dbReference type="SAM" id="Phobius"/>
    </source>
</evidence>
<keyword evidence="5" id="KW-0378">Hydrolase</keyword>
<dbReference type="GO" id="GO:0047372">
    <property type="term" value="F:monoacylglycerol lipase activity"/>
    <property type="evidence" value="ECO:0007669"/>
    <property type="project" value="TreeGrafter"/>
</dbReference>
<dbReference type="GO" id="GO:0016042">
    <property type="term" value="P:lipid catabolic process"/>
    <property type="evidence" value="ECO:0007669"/>
    <property type="project" value="UniProtKB-KW"/>
</dbReference>
<dbReference type="InterPro" id="IPR016035">
    <property type="entry name" value="Acyl_Trfase/lysoPLipase"/>
</dbReference>
<comment type="function">
    <text evidence="5">Lipolytic acyl hydrolase (LAH).</text>
</comment>
<evidence type="ECO:0000256" key="4">
    <source>
        <dbReference type="PROSITE-ProRule" id="PRU01161"/>
    </source>
</evidence>
<reference evidence="9" key="1">
    <citation type="submission" date="2019-09" db="EMBL/GenBank/DDBJ databases">
        <title>Draft genome information of white flower Hibiscus syriacus.</title>
        <authorList>
            <person name="Kim Y.-M."/>
        </authorList>
    </citation>
    <scope>NUCLEOTIDE SEQUENCE [LARGE SCALE GENOMIC DNA]</scope>
    <source>
        <strain evidence="9">YM2019G1</strain>
    </source>
</reference>
<feature type="short sequence motif" description="GXSXG" evidence="4">
    <location>
        <begin position="95"/>
        <end position="99"/>
    </location>
</feature>
<dbReference type="PROSITE" id="PS51635">
    <property type="entry name" value="PNPLA"/>
    <property type="match status" value="1"/>
</dbReference>
<feature type="compositionally biased region" description="Polar residues" evidence="6">
    <location>
        <begin position="68"/>
        <end position="77"/>
    </location>
</feature>
<feature type="domain" description="PNPLA" evidence="8">
    <location>
        <begin position="31"/>
        <end position="141"/>
    </location>
</feature>
<comment type="caution">
    <text evidence="9">The sequence shown here is derived from an EMBL/GenBank/DDBJ whole genome shotgun (WGS) entry which is preliminary data.</text>
</comment>
<keyword evidence="7" id="KW-0812">Transmembrane</keyword>
<evidence type="ECO:0000259" key="8">
    <source>
        <dbReference type="PROSITE" id="PS51635"/>
    </source>
</evidence>
<dbReference type="PANTHER" id="PTHR32176">
    <property type="entry name" value="XYLOSE ISOMERASE"/>
    <property type="match status" value="1"/>
</dbReference>
<name>A0A6A2ZPP9_HIBSY</name>
<evidence type="ECO:0000256" key="6">
    <source>
        <dbReference type="SAM" id="MobiDB-lite"/>
    </source>
</evidence>
<feature type="transmembrane region" description="Helical" evidence="7">
    <location>
        <begin position="25"/>
        <end position="51"/>
    </location>
</feature>
<organism evidence="9 10">
    <name type="scientific">Hibiscus syriacus</name>
    <name type="common">Rose of Sharon</name>
    <dbReference type="NCBI Taxonomy" id="106335"/>
    <lineage>
        <taxon>Eukaryota</taxon>
        <taxon>Viridiplantae</taxon>
        <taxon>Streptophyta</taxon>
        <taxon>Embryophyta</taxon>
        <taxon>Tracheophyta</taxon>
        <taxon>Spermatophyta</taxon>
        <taxon>Magnoliopsida</taxon>
        <taxon>eudicotyledons</taxon>
        <taxon>Gunneridae</taxon>
        <taxon>Pentapetalae</taxon>
        <taxon>rosids</taxon>
        <taxon>malvids</taxon>
        <taxon>Malvales</taxon>
        <taxon>Malvaceae</taxon>
        <taxon>Malvoideae</taxon>
        <taxon>Hibiscus</taxon>
    </lineage>
</organism>
<evidence type="ECO:0000313" key="10">
    <source>
        <dbReference type="Proteomes" id="UP000436088"/>
    </source>
</evidence>
<dbReference type="PANTHER" id="PTHR32176:SF30">
    <property type="entry name" value="PATATIN"/>
    <property type="match status" value="1"/>
</dbReference>
<comment type="domain">
    <text evidence="5">The nitrogen atoms of the two glycine residues in the GGXR motif define the oxyanion hole, and stabilize the oxyanion that forms during the nucleophilic attack by the catalytic serine during substrate cleavage.</text>
</comment>
<dbReference type="GO" id="GO:0004620">
    <property type="term" value="F:phospholipase activity"/>
    <property type="evidence" value="ECO:0007669"/>
    <property type="project" value="TreeGrafter"/>
</dbReference>
<gene>
    <name evidence="9" type="ORF">F3Y22_tig00110813pilonHSYRG00129</name>
</gene>
<evidence type="ECO:0000256" key="2">
    <source>
        <dbReference type="ARBA" id="ARBA00022963"/>
    </source>
</evidence>
<protein>
    <recommendedName>
        <fullName evidence="5">Patatin</fullName>
        <ecNumber evidence="5">3.1.1.-</ecNumber>
    </recommendedName>
</protein>